<dbReference type="InterPro" id="IPR036779">
    <property type="entry name" value="LysM_dom_sf"/>
</dbReference>
<dbReference type="CDD" id="cd00118">
    <property type="entry name" value="LysM"/>
    <property type="match status" value="1"/>
</dbReference>
<evidence type="ECO:0000313" key="3">
    <source>
        <dbReference type="EMBL" id="KAA2285657.1"/>
    </source>
</evidence>
<dbReference type="CDD" id="cd16894">
    <property type="entry name" value="MltD-like"/>
    <property type="match status" value="1"/>
</dbReference>
<dbReference type="Gene3D" id="1.10.530.10">
    <property type="match status" value="1"/>
</dbReference>
<dbReference type="InterPro" id="IPR018392">
    <property type="entry name" value="LysM"/>
</dbReference>
<protein>
    <submittedName>
        <fullName evidence="3">Transglycosylase SLT domain-containing protein</fullName>
    </submittedName>
</protein>
<keyword evidence="4" id="KW-1185">Reference proteome</keyword>
<dbReference type="Gene3D" id="3.10.350.10">
    <property type="entry name" value="LysM domain"/>
    <property type="match status" value="1"/>
</dbReference>
<dbReference type="PROSITE" id="PS51257">
    <property type="entry name" value="PROKAR_LIPOPROTEIN"/>
    <property type="match status" value="1"/>
</dbReference>
<dbReference type="PROSITE" id="PS51782">
    <property type="entry name" value="LYSM"/>
    <property type="match status" value="1"/>
</dbReference>
<dbReference type="Proteomes" id="UP000322165">
    <property type="component" value="Unassembled WGS sequence"/>
</dbReference>
<proteinExistence type="predicted"/>
<sequence>MRAGLVALGPGLALLLAACQPGAVRQGTDEHVPTLPAAASVPAPEPQSAEPAPAAGDRDDAKPGEAADDAARIAARPFEEGAIAPGEPERLRTGGQVFERLASGFQAPACIEGEHNLAWRRRYAGDPGRFAAQLEQILPLLAFVTEETGKRGLPAEFALIPIVESWYRPGAIGPGGPAGLWQMMPATARHHGILITSGYDGRLNPAESTDAALAYLQTLSRRFAGDWRAVAMAYNAGEYRILRAFRASGDHRASGEERLPVGLARTTYDYVAKLRALACLIAEPHAHGLALPVDSRFSPLVRVELPASVRGPDQAAHWLGVDAASLRALHPAFRRGQASHPTAGRVLLVPETPLVRQRLAAGAPDPATLPPAPPPRQHEIRPGDTLSGIAARYGVPLKQLYLLNGLDGRSILRPGRRLRIDP</sequence>
<dbReference type="InterPro" id="IPR023346">
    <property type="entry name" value="Lysozyme-like_dom_sf"/>
</dbReference>
<feature type="compositionally biased region" description="Low complexity" evidence="1">
    <location>
        <begin position="36"/>
        <end position="55"/>
    </location>
</feature>
<dbReference type="InterPro" id="IPR008258">
    <property type="entry name" value="Transglycosylase_SLT_dom_1"/>
</dbReference>
<gene>
    <name evidence="3" type="ORF">F0415_03195</name>
</gene>
<comment type="caution">
    <text evidence="3">The sequence shown here is derived from an EMBL/GenBank/DDBJ whole genome shotgun (WGS) entry which is preliminary data.</text>
</comment>
<organism evidence="3 4">
    <name type="scientific">Arenimonas fontis</name>
    <dbReference type="NCBI Taxonomy" id="2608255"/>
    <lineage>
        <taxon>Bacteria</taxon>
        <taxon>Pseudomonadati</taxon>
        <taxon>Pseudomonadota</taxon>
        <taxon>Gammaproteobacteria</taxon>
        <taxon>Lysobacterales</taxon>
        <taxon>Lysobacteraceae</taxon>
        <taxon>Arenimonas</taxon>
    </lineage>
</organism>
<feature type="domain" description="LysM" evidence="2">
    <location>
        <begin position="376"/>
        <end position="420"/>
    </location>
</feature>
<accession>A0A5B2ZCE6</accession>
<dbReference type="AlphaFoldDB" id="A0A5B2ZCE6"/>
<feature type="region of interest" description="Disordered" evidence="1">
    <location>
        <begin position="362"/>
        <end position="383"/>
    </location>
</feature>
<dbReference type="EMBL" id="VUOD01000002">
    <property type="protein sequence ID" value="KAA2285657.1"/>
    <property type="molecule type" value="Genomic_DNA"/>
</dbReference>
<dbReference type="Pfam" id="PF01476">
    <property type="entry name" value="LysM"/>
    <property type="match status" value="1"/>
</dbReference>
<feature type="compositionally biased region" description="Basic and acidic residues" evidence="1">
    <location>
        <begin position="56"/>
        <end position="68"/>
    </location>
</feature>
<dbReference type="SUPFAM" id="SSF53955">
    <property type="entry name" value="Lysozyme-like"/>
    <property type="match status" value="1"/>
</dbReference>
<evidence type="ECO:0000259" key="2">
    <source>
        <dbReference type="PROSITE" id="PS51782"/>
    </source>
</evidence>
<evidence type="ECO:0000256" key="1">
    <source>
        <dbReference type="SAM" id="MobiDB-lite"/>
    </source>
</evidence>
<reference evidence="3 4" key="1">
    <citation type="submission" date="2019-09" db="EMBL/GenBank/DDBJ databases">
        <title>Arenimonas chukotkensis sp. nov., a bacterium isolated from Chukotka hot spring, Arctic region, Russia.</title>
        <authorList>
            <person name="Zayulina K.S."/>
            <person name="Prokofeva M.I."/>
            <person name="Elcheninov A.G."/>
            <person name="Novikov A."/>
            <person name="Kochetkova T.V."/>
            <person name="Kublanov I.V."/>
        </authorList>
    </citation>
    <scope>NUCLEOTIDE SEQUENCE [LARGE SCALE GENOMIC DNA]</scope>
    <source>
        <strain evidence="3 4">3729k</strain>
    </source>
</reference>
<dbReference type="Pfam" id="PF01464">
    <property type="entry name" value="SLT"/>
    <property type="match status" value="1"/>
</dbReference>
<dbReference type="SUPFAM" id="SSF54106">
    <property type="entry name" value="LysM domain"/>
    <property type="match status" value="1"/>
</dbReference>
<reference evidence="3 4" key="2">
    <citation type="submission" date="2019-09" db="EMBL/GenBank/DDBJ databases">
        <authorList>
            <person name="Mazur A."/>
        </authorList>
    </citation>
    <scope>NUCLEOTIDE SEQUENCE [LARGE SCALE GENOMIC DNA]</scope>
    <source>
        <strain evidence="3 4">3729k</strain>
    </source>
</reference>
<dbReference type="RefSeq" id="WP_149859759.1">
    <property type="nucleotide sequence ID" value="NZ_VUOD01000002.1"/>
</dbReference>
<feature type="region of interest" description="Disordered" evidence="1">
    <location>
        <begin position="36"/>
        <end position="68"/>
    </location>
</feature>
<evidence type="ECO:0000313" key="4">
    <source>
        <dbReference type="Proteomes" id="UP000322165"/>
    </source>
</evidence>
<dbReference type="SMART" id="SM00257">
    <property type="entry name" value="LysM"/>
    <property type="match status" value="1"/>
</dbReference>
<name>A0A5B2ZCE6_9GAMM</name>